<name>A0A6J7WZF1_9CAUD</name>
<proteinExistence type="predicted"/>
<sequence>MADITILARLIDGLTRNVDLSNNALVVGSLKVGSSDPIELTRAILSNLISLQDGSDVSAGLHHHDSRYWTKDLLASSMIGSSGASSIGVSGTPVYFTVEGTSVQEYIEGIDRELKNVNRTVFKDNEFGIVNHADASRKMVFNTDSLTPDTLRTVYMANANIDLADVNIAVLTTGARAFTADQSMGGYRITELAPGVNSEDAVNKSQLDLKVNLSSVGVAGGVASLDSGGKVPVSQLPNSIMEYQGIWNPDTNTPFLADGFGNTGDVYRVNAAGSHDFGSGVIEFVVGDYAVYNGSVWEKSHSGSDAVRLVNGYAGVVVLTTSDIEEGSNLYFSEDRARTAVVLDTLAGSETNYAPSVNAVNLAILTRQPASPNLDEADAFFASTDITAAQANQLIMGENADSLHTHGQLKYVAVAGESLAANSLQAVRWAVSGETLGAVYLAGNDTTLGNLFWVWGIVVPSSAAAAGDSVKVTFKGSVAIGSADTPFDAGQIGKAVYLSSDGSYSLTPPSSPGVAIVRLGYVQTTTSIWLDIGLHGIA</sequence>
<protein>
    <submittedName>
        <fullName evidence="1">Coiled stalk of trimeric autotransporter adhesin</fullName>
    </submittedName>
</protein>
<gene>
    <name evidence="1" type="ORF">UFOVP244_166</name>
</gene>
<evidence type="ECO:0000313" key="1">
    <source>
        <dbReference type="EMBL" id="CAB5221444.1"/>
    </source>
</evidence>
<dbReference type="InterPro" id="IPR011049">
    <property type="entry name" value="Serralysin-like_metalloprot_C"/>
</dbReference>
<accession>A0A6J7WZF1</accession>
<reference evidence="1" key="1">
    <citation type="submission" date="2020-05" db="EMBL/GenBank/DDBJ databases">
        <authorList>
            <person name="Chiriac C."/>
            <person name="Salcher M."/>
            <person name="Ghai R."/>
            <person name="Kavagutti S V."/>
        </authorList>
    </citation>
    <scope>NUCLEOTIDE SEQUENCE</scope>
</reference>
<dbReference type="EMBL" id="LR798292">
    <property type="protein sequence ID" value="CAB5221444.1"/>
    <property type="molecule type" value="Genomic_DNA"/>
</dbReference>
<organism evidence="1">
    <name type="scientific">uncultured Caudovirales phage</name>
    <dbReference type="NCBI Taxonomy" id="2100421"/>
    <lineage>
        <taxon>Viruses</taxon>
        <taxon>Duplodnaviria</taxon>
        <taxon>Heunggongvirae</taxon>
        <taxon>Uroviricota</taxon>
        <taxon>Caudoviricetes</taxon>
        <taxon>Peduoviridae</taxon>
        <taxon>Maltschvirus</taxon>
        <taxon>Maltschvirus maltsch</taxon>
    </lineage>
</organism>
<dbReference type="Gene3D" id="2.150.10.10">
    <property type="entry name" value="Serralysin-like metalloprotease, C-terminal"/>
    <property type="match status" value="1"/>
</dbReference>